<organism evidence="2 3">
    <name type="scientific">Penicillium atrosanguineum</name>
    <dbReference type="NCBI Taxonomy" id="1132637"/>
    <lineage>
        <taxon>Eukaryota</taxon>
        <taxon>Fungi</taxon>
        <taxon>Dikarya</taxon>
        <taxon>Ascomycota</taxon>
        <taxon>Pezizomycotina</taxon>
        <taxon>Eurotiomycetes</taxon>
        <taxon>Eurotiomycetidae</taxon>
        <taxon>Eurotiales</taxon>
        <taxon>Aspergillaceae</taxon>
        <taxon>Penicillium</taxon>
    </lineage>
</organism>
<feature type="region of interest" description="Disordered" evidence="1">
    <location>
        <begin position="38"/>
        <end position="74"/>
    </location>
</feature>
<keyword evidence="3" id="KW-1185">Reference proteome</keyword>
<protein>
    <submittedName>
        <fullName evidence="2">Uncharacterized protein</fullName>
    </submittedName>
</protein>
<evidence type="ECO:0000256" key="1">
    <source>
        <dbReference type="SAM" id="MobiDB-lite"/>
    </source>
</evidence>
<accession>A0A9W9Q0H2</accession>
<dbReference type="AlphaFoldDB" id="A0A9W9Q0H2"/>
<comment type="caution">
    <text evidence="2">The sequence shown here is derived from an EMBL/GenBank/DDBJ whole genome shotgun (WGS) entry which is preliminary data.</text>
</comment>
<dbReference type="EMBL" id="JAPZBO010000003">
    <property type="protein sequence ID" value="KAJ5321617.1"/>
    <property type="molecule type" value="Genomic_DNA"/>
</dbReference>
<sequence>MTNTAWYSEWDRVCDLDLSQPTPTIPFNTSIPLVTASETGTTSGSAAAGSTSTIVSASNTGSSTSKTATSTTSNSAATSTATGLVLSLDGICGGTTGYTLVPPAIIVLRQAAMTPREFVQVVSPLMVSAEQATKTGHVSIPALETVVMLMVTGKNAHTHTNSR</sequence>
<name>A0A9W9Q0H2_9EURO</name>
<reference evidence="2" key="2">
    <citation type="journal article" date="2023" name="IMA Fungus">
        <title>Comparative genomic study of the Penicillium genus elucidates a diverse pangenome and 15 lateral gene transfer events.</title>
        <authorList>
            <person name="Petersen C."/>
            <person name="Sorensen T."/>
            <person name="Nielsen M.R."/>
            <person name="Sondergaard T.E."/>
            <person name="Sorensen J.L."/>
            <person name="Fitzpatrick D.A."/>
            <person name="Frisvad J.C."/>
            <person name="Nielsen K.L."/>
        </authorList>
    </citation>
    <scope>NUCLEOTIDE SEQUENCE</scope>
    <source>
        <strain evidence="2">IBT 21472</strain>
    </source>
</reference>
<reference evidence="2" key="1">
    <citation type="submission" date="2022-12" db="EMBL/GenBank/DDBJ databases">
        <authorList>
            <person name="Petersen C."/>
        </authorList>
    </citation>
    <scope>NUCLEOTIDE SEQUENCE</scope>
    <source>
        <strain evidence="2">IBT 21472</strain>
    </source>
</reference>
<evidence type="ECO:0000313" key="2">
    <source>
        <dbReference type="EMBL" id="KAJ5321617.1"/>
    </source>
</evidence>
<dbReference type="Proteomes" id="UP001147746">
    <property type="component" value="Unassembled WGS sequence"/>
</dbReference>
<gene>
    <name evidence="2" type="ORF">N7476_004619</name>
</gene>
<proteinExistence type="predicted"/>
<evidence type="ECO:0000313" key="3">
    <source>
        <dbReference type="Proteomes" id="UP001147746"/>
    </source>
</evidence>